<dbReference type="EMBL" id="CAJVPM010000646">
    <property type="protein sequence ID" value="CAG8448702.1"/>
    <property type="molecule type" value="Genomic_DNA"/>
</dbReference>
<reference evidence="1" key="1">
    <citation type="submission" date="2021-06" db="EMBL/GenBank/DDBJ databases">
        <authorList>
            <person name="Kallberg Y."/>
            <person name="Tangrot J."/>
            <person name="Rosling A."/>
        </authorList>
    </citation>
    <scope>NUCLEOTIDE SEQUENCE</scope>
    <source>
        <strain evidence="1">AU212A</strain>
    </source>
</reference>
<keyword evidence="2" id="KW-1185">Reference proteome</keyword>
<gene>
    <name evidence="1" type="ORF">SCALOS_LOCUS1076</name>
</gene>
<sequence>MRKSDCLINPLLQTEPEDSNSYERDITIPETSPQSLTPCVVIDIIQDVEAVKDAEKKCGHIAKKSNSGYRARYICTECFQQHGGHLYEKLGKRIAPPSSESEDQELQETLLSQISLTIFSDKRFHITQEKALTMGKRLGNEILYLRSKIKKNVSQLENPSSYDDYINALPNIIFSFFKALLTVLQQYKLTVVNNKRRQRNLADQETMMMKIKAAQSEKNRLAMLLAEYVDDIVVSQSVRAVKSRKDSLWSLATKLLSAFDDPNLATHFLFKDAPEISKNGIENILSFYETGTSRFQQVLVQDVYKTEAPISGCRSRNINAYTYAKLVSMKKQKISQVNYSIQVQEDASTSYQTLLPSEINLSRQTRHATTKAEKDILVELFKVGEGMPEAAIITVMLKLQTISSDWTKERVKQYYKNNWRKYVQK</sequence>
<evidence type="ECO:0000313" key="2">
    <source>
        <dbReference type="Proteomes" id="UP000789860"/>
    </source>
</evidence>
<evidence type="ECO:0000313" key="1">
    <source>
        <dbReference type="EMBL" id="CAG8448702.1"/>
    </source>
</evidence>
<protein>
    <submittedName>
        <fullName evidence="1">1590_t:CDS:1</fullName>
    </submittedName>
</protein>
<proteinExistence type="predicted"/>
<organism evidence="1 2">
    <name type="scientific">Scutellospora calospora</name>
    <dbReference type="NCBI Taxonomy" id="85575"/>
    <lineage>
        <taxon>Eukaryota</taxon>
        <taxon>Fungi</taxon>
        <taxon>Fungi incertae sedis</taxon>
        <taxon>Mucoromycota</taxon>
        <taxon>Glomeromycotina</taxon>
        <taxon>Glomeromycetes</taxon>
        <taxon>Diversisporales</taxon>
        <taxon>Gigasporaceae</taxon>
        <taxon>Scutellospora</taxon>
    </lineage>
</organism>
<accession>A0ACA9K2Y5</accession>
<dbReference type="Proteomes" id="UP000789860">
    <property type="component" value="Unassembled WGS sequence"/>
</dbReference>
<name>A0ACA9K2Y5_9GLOM</name>
<comment type="caution">
    <text evidence="1">The sequence shown here is derived from an EMBL/GenBank/DDBJ whole genome shotgun (WGS) entry which is preliminary data.</text>
</comment>